<evidence type="ECO:0000259" key="1">
    <source>
        <dbReference type="Pfam" id="PF09500"/>
    </source>
</evidence>
<dbReference type="Gene3D" id="3.10.129.10">
    <property type="entry name" value="Hotdog Thioesterase"/>
    <property type="match status" value="1"/>
</dbReference>
<sequence length="150" mass="16462">MNREDLETYLHQQIPLSQAMGMSVRSVTETSVTLAAPLSPNINPKGTVFGGSASTLCILAAWSTLHTRLIDAGLPSEIVIHTNTMEYQRPIQGEFVATGAVSAEADWPGFIRTLESRKKARIEIEAELRCGDEAVGKFRGRFVAFLREGR</sequence>
<evidence type="ECO:0000313" key="3">
    <source>
        <dbReference type="Proteomes" id="UP000233491"/>
    </source>
</evidence>
<dbReference type="OrthoDB" id="572024at2"/>
<dbReference type="InterPro" id="IPR029069">
    <property type="entry name" value="HotDog_dom_sf"/>
</dbReference>
<organism evidence="2 3">
    <name type="scientific">Pleomorphomonas diazotrophica</name>
    <dbReference type="NCBI Taxonomy" id="1166257"/>
    <lineage>
        <taxon>Bacteria</taxon>
        <taxon>Pseudomonadati</taxon>
        <taxon>Pseudomonadota</taxon>
        <taxon>Alphaproteobacteria</taxon>
        <taxon>Hyphomicrobiales</taxon>
        <taxon>Pleomorphomonadaceae</taxon>
        <taxon>Pleomorphomonas</taxon>
    </lineage>
</organism>
<name>A0A1I4UPJ9_9HYPH</name>
<dbReference type="InterPro" id="IPR012660">
    <property type="entry name" value="YiiD_C"/>
</dbReference>
<protein>
    <submittedName>
        <fullName evidence="2">Thioesterase</fullName>
    </submittedName>
</protein>
<proteinExistence type="predicted"/>
<dbReference type="Proteomes" id="UP000233491">
    <property type="component" value="Unassembled WGS sequence"/>
</dbReference>
<dbReference type="NCBIfam" id="TIGR02447">
    <property type="entry name" value="yiiD_Cterm"/>
    <property type="match status" value="1"/>
</dbReference>
<comment type="caution">
    <text evidence="2">The sequence shown here is derived from an EMBL/GenBank/DDBJ whole genome shotgun (WGS) entry which is preliminary data.</text>
</comment>
<evidence type="ECO:0000313" key="2">
    <source>
        <dbReference type="EMBL" id="PKR88318.1"/>
    </source>
</evidence>
<keyword evidence="3" id="KW-1185">Reference proteome</keyword>
<gene>
    <name evidence="2" type="ORF">CXZ10_14955</name>
</gene>
<dbReference type="EMBL" id="PJNW01000012">
    <property type="protein sequence ID" value="PKR88318.1"/>
    <property type="molecule type" value="Genomic_DNA"/>
</dbReference>
<accession>A0A1I4UPJ9</accession>
<reference evidence="2 3" key="1">
    <citation type="submission" date="2017-12" db="EMBL/GenBank/DDBJ databases">
        <title>Anaerobic carbon monoxide metabolism by Pleomorphomonas carboxyditropha sp. nov., a new mesophilic hydrogenogenic carboxidotroph.</title>
        <authorList>
            <person name="Esquivel-Elizondo S."/>
            <person name="Krajmalnik-Brown R."/>
        </authorList>
    </citation>
    <scope>NUCLEOTIDE SEQUENCE [LARGE SCALE GENOMIC DNA]</scope>
    <source>
        <strain evidence="2 3">R5-392</strain>
    </source>
</reference>
<dbReference type="RefSeq" id="WP_101290161.1">
    <property type="nucleotide sequence ID" value="NZ_FOUQ01000008.1"/>
</dbReference>
<dbReference type="Pfam" id="PF09500">
    <property type="entry name" value="YiiD_C"/>
    <property type="match status" value="1"/>
</dbReference>
<feature type="domain" description="Thioesterase putative" evidence="1">
    <location>
        <begin position="5"/>
        <end position="144"/>
    </location>
</feature>
<dbReference type="AlphaFoldDB" id="A0A1I4UPJ9"/>
<dbReference type="SUPFAM" id="SSF54637">
    <property type="entry name" value="Thioesterase/thiol ester dehydrase-isomerase"/>
    <property type="match status" value="1"/>
</dbReference>